<evidence type="ECO:0000313" key="1">
    <source>
        <dbReference type="EMBL" id="CAI0429788.1"/>
    </source>
</evidence>
<accession>A0AAV0L5U3</accession>
<keyword evidence="2" id="KW-1185">Reference proteome</keyword>
<comment type="caution">
    <text evidence="1">The sequence shown here is derived from an EMBL/GenBank/DDBJ whole genome shotgun (WGS) entry which is preliminary data.</text>
</comment>
<dbReference type="EMBL" id="CAMGYJ010000006">
    <property type="protein sequence ID" value="CAI0429788.1"/>
    <property type="molecule type" value="Genomic_DNA"/>
</dbReference>
<dbReference type="AlphaFoldDB" id="A0AAV0L5U3"/>
<reference evidence="1" key="1">
    <citation type="submission" date="2022-08" db="EMBL/GenBank/DDBJ databases">
        <authorList>
            <person name="Gutierrez-Valencia J."/>
        </authorList>
    </citation>
    <scope>NUCLEOTIDE SEQUENCE</scope>
</reference>
<name>A0AAV0L5U3_9ROSI</name>
<protein>
    <submittedName>
        <fullName evidence="1">Uncharacterized protein</fullName>
    </submittedName>
</protein>
<dbReference type="Proteomes" id="UP001154282">
    <property type="component" value="Unassembled WGS sequence"/>
</dbReference>
<gene>
    <name evidence="1" type="ORF">LITE_LOCUS22309</name>
</gene>
<sequence length="109" mass="11872">MCLTIKGTGNSSNIQFLEKSLRKLDFSTTGICTIVQINNLKNSPCLSRASSGKLPIKPLASSRKTTLDSSPDRCSSMCPGVPSIQQDDQSIPDPEDQEQVCFCRAFQIC</sequence>
<proteinExistence type="predicted"/>
<organism evidence="1 2">
    <name type="scientific">Linum tenue</name>
    <dbReference type="NCBI Taxonomy" id="586396"/>
    <lineage>
        <taxon>Eukaryota</taxon>
        <taxon>Viridiplantae</taxon>
        <taxon>Streptophyta</taxon>
        <taxon>Embryophyta</taxon>
        <taxon>Tracheophyta</taxon>
        <taxon>Spermatophyta</taxon>
        <taxon>Magnoliopsida</taxon>
        <taxon>eudicotyledons</taxon>
        <taxon>Gunneridae</taxon>
        <taxon>Pentapetalae</taxon>
        <taxon>rosids</taxon>
        <taxon>fabids</taxon>
        <taxon>Malpighiales</taxon>
        <taxon>Linaceae</taxon>
        <taxon>Linum</taxon>
    </lineage>
</organism>
<evidence type="ECO:0000313" key="2">
    <source>
        <dbReference type="Proteomes" id="UP001154282"/>
    </source>
</evidence>